<accession>A0A6B1DVN0</accession>
<proteinExistence type="predicted"/>
<feature type="region of interest" description="Disordered" evidence="1">
    <location>
        <begin position="1"/>
        <end position="47"/>
    </location>
</feature>
<sequence length="162" mass="16456">MPASGQFDGWVPHTEVGSGEGGTESSGEHGAGGESGSEGSRGSEEASGNLLTLDQSFDEVRLGARLIMAYQPADNTFVGTVENTTNSILNRVRVEIHLSNGVELGPTTPVDMAPGQVIDVVLPASGQFDGWVPHAEVGSGEAGGESGGEHGSRGEHGSGDRG</sequence>
<feature type="region of interest" description="Disordered" evidence="1">
    <location>
        <begin position="131"/>
        <end position="162"/>
    </location>
</feature>
<feature type="compositionally biased region" description="Basic and acidic residues" evidence="1">
    <location>
        <begin position="147"/>
        <end position="162"/>
    </location>
</feature>
<evidence type="ECO:0000313" key="2">
    <source>
        <dbReference type="EMBL" id="MYD90733.1"/>
    </source>
</evidence>
<feature type="compositionally biased region" description="Low complexity" evidence="1">
    <location>
        <begin position="37"/>
        <end position="47"/>
    </location>
</feature>
<protein>
    <submittedName>
        <fullName evidence="2">Uncharacterized protein</fullName>
    </submittedName>
</protein>
<name>A0A6B1DVN0_9CHLR</name>
<dbReference type="AlphaFoldDB" id="A0A6B1DVN0"/>
<evidence type="ECO:0000256" key="1">
    <source>
        <dbReference type="SAM" id="MobiDB-lite"/>
    </source>
</evidence>
<organism evidence="2">
    <name type="scientific">Caldilineaceae bacterium SB0662_bin_9</name>
    <dbReference type="NCBI Taxonomy" id="2605258"/>
    <lineage>
        <taxon>Bacteria</taxon>
        <taxon>Bacillati</taxon>
        <taxon>Chloroflexota</taxon>
        <taxon>Caldilineae</taxon>
        <taxon>Caldilineales</taxon>
        <taxon>Caldilineaceae</taxon>
    </lineage>
</organism>
<gene>
    <name evidence="2" type="ORF">F4Y08_10425</name>
</gene>
<dbReference type="EMBL" id="VXPY01000074">
    <property type="protein sequence ID" value="MYD90733.1"/>
    <property type="molecule type" value="Genomic_DNA"/>
</dbReference>
<comment type="caution">
    <text evidence="2">The sequence shown here is derived from an EMBL/GenBank/DDBJ whole genome shotgun (WGS) entry which is preliminary data.</text>
</comment>
<reference evidence="2" key="1">
    <citation type="submission" date="2019-09" db="EMBL/GenBank/DDBJ databases">
        <title>Characterisation of the sponge microbiome using genome-centric metagenomics.</title>
        <authorList>
            <person name="Engelberts J.P."/>
            <person name="Robbins S.J."/>
            <person name="De Goeij J.M."/>
            <person name="Aranda M."/>
            <person name="Bell S.C."/>
            <person name="Webster N.S."/>
        </authorList>
    </citation>
    <scope>NUCLEOTIDE SEQUENCE</scope>
    <source>
        <strain evidence="2">SB0662_bin_9</strain>
    </source>
</reference>
<feature type="compositionally biased region" description="Gly residues" evidence="1">
    <location>
        <begin position="18"/>
        <end position="36"/>
    </location>
</feature>